<evidence type="ECO:0000313" key="4">
    <source>
        <dbReference type="Proteomes" id="UP000613840"/>
    </source>
</evidence>
<dbReference type="InterPro" id="IPR014729">
    <property type="entry name" value="Rossmann-like_a/b/a_fold"/>
</dbReference>
<dbReference type="PIRSF" id="PIRSF006661">
    <property type="entry name" value="PP-lp_UCP006661"/>
    <property type="match status" value="1"/>
</dbReference>
<organism evidence="3 4">
    <name type="scientific">Microlunatus endophyticus</name>
    <dbReference type="NCBI Taxonomy" id="1716077"/>
    <lineage>
        <taxon>Bacteria</taxon>
        <taxon>Bacillati</taxon>
        <taxon>Actinomycetota</taxon>
        <taxon>Actinomycetes</taxon>
        <taxon>Propionibacteriales</taxon>
        <taxon>Propionibacteriaceae</taxon>
        <taxon>Microlunatus</taxon>
    </lineage>
</organism>
<dbReference type="GO" id="GO:0016783">
    <property type="term" value="F:sulfurtransferase activity"/>
    <property type="evidence" value="ECO:0007669"/>
    <property type="project" value="InterPro"/>
</dbReference>
<proteinExistence type="predicted"/>
<dbReference type="Gene3D" id="3.40.50.620">
    <property type="entry name" value="HUPs"/>
    <property type="match status" value="1"/>
</dbReference>
<dbReference type="Proteomes" id="UP000613840">
    <property type="component" value="Unassembled WGS sequence"/>
</dbReference>
<evidence type="ECO:0000256" key="1">
    <source>
        <dbReference type="PIRSR" id="PIRSR006661-1"/>
    </source>
</evidence>
<dbReference type="PANTHER" id="PTHR43169">
    <property type="entry name" value="EXSB FAMILY PROTEIN"/>
    <property type="match status" value="1"/>
</dbReference>
<keyword evidence="3" id="KW-0067">ATP-binding</keyword>
<evidence type="ECO:0000313" key="3">
    <source>
        <dbReference type="EMBL" id="GGL54265.1"/>
    </source>
</evidence>
<dbReference type="CDD" id="cd01990">
    <property type="entry name" value="LarE-like"/>
    <property type="match status" value="1"/>
</dbReference>
<accession>A0A917S2L1</accession>
<dbReference type="GO" id="GO:0005524">
    <property type="term" value="F:ATP binding"/>
    <property type="evidence" value="ECO:0007669"/>
    <property type="project" value="UniProtKB-KW"/>
</dbReference>
<dbReference type="InterPro" id="IPR005232">
    <property type="entry name" value="LarE"/>
</dbReference>
<keyword evidence="3" id="KW-0547">Nucleotide-binding</keyword>
<dbReference type="Pfam" id="PF00733">
    <property type="entry name" value="Asn_synthase"/>
    <property type="match status" value="1"/>
</dbReference>
<dbReference type="AlphaFoldDB" id="A0A917S2L1"/>
<dbReference type="GO" id="GO:0006529">
    <property type="term" value="P:asparagine biosynthetic process"/>
    <property type="evidence" value="ECO:0007669"/>
    <property type="project" value="InterPro"/>
</dbReference>
<dbReference type="EMBL" id="BMMZ01000002">
    <property type="protein sequence ID" value="GGL54265.1"/>
    <property type="molecule type" value="Genomic_DNA"/>
</dbReference>
<reference evidence="3" key="1">
    <citation type="journal article" date="2014" name="Int. J. Syst. Evol. Microbiol.">
        <title>Complete genome sequence of Corynebacterium casei LMG S-19264T (=DSM 44701T), isolated from a smear-ripened cheese.</title>
        <authorList>
            <consortium name="US DOE Joint Genome Institute (JGI-PGF)"/>
            <person name="Walter F."/>
            <person name="Albersmeier A."/>
            <person name="Kalinowski J."/>
            <person name="Ruckert C."/>
        </authorList>
    </citation>
    <scope>NUCLEOTIDE SEQUENCE</scope>
    <source>
        <strain evidence="3">CGMCC 4.7306</strain>
    </source>
</reference>
<keyword evidence="4" id="KW-1185">Reference proteome</keyword>
<feature type="domain" description="Asparagine synthetase" evidence="2">
    <location>
        <begin position="34"/>
        <end position="112"/>
    </location>
</feature>
<protein>
    <submittedName>
        <fullName evidence="3">ATP-binding protein</fullName>
    </submittedName>
</protein>
<dbReference type="NCBIfam" id="TIGR00268">
    <property type="entry name" value="ATP-dependent sacrificial sulfur transferase LarE"/>
    <property type="match status" value="1"/>
</dbReference>
<dbReference type="PANTHER" id="PTHR43169:SF2">
    <property type="entry name" value="NAD_GMP SYNTHASE DOMAIN-CONTAINING PROTEIN"/>
    <property type="match status" value="1"/>
</dbReference>
<sequence length="304" mass="32863">MGAMDSERALAMTSVGPAIDEQLLDPDDQEMTKLDRQLDRQFDGVGRLGVAFSGGVDSSVLLAAAVRNLGADRVIAILGVSPSLATAERAAAHEVADFIGATVVEVETHEGDRPEYRANGADRCFFCKDELFTRIDDELLAEHALDAVAYGENADDALRPDRPGANAATQHKVLRPLADAGLDKQAVRRLARAWKLPSADKPAAPCLASRIPHNEEVTPEKLQQIDQAEAGLRELGFSDFRVRHHGEIARIELPAEELVRAVTPPLNGDIRRTMQRSGFRYATVDLGGMQSGAFTLTVLGQNHA</sequence>
<evidence type="ECO:0000259" key="2">
    <source>
        <dbReference type="Pfam" id="PF00733"/>
    </source>
</evidence>
<dbReference type="GO" id="GO:0004066">
    <property type="term" value="F:asparagine synthase (glutamine-hydrolyzing) activity"/>
    <property type="evidence" value="ECO:0007669"/>
    <property type="project" value="InterPro"/>
</dbReference>
<dbReference type="InterPro" id="IPR001962">
    <property type="entry name" value="Asn_synthase"/>
</dbReference>
<gene>
    <name evidence="3" type="ORF">GCM10011575_10830</name>
</gene>
<reference evidence="3" key="2">
    <citation type="submission" date="2020-09" db="EMBL/GenBank/DDBJ databases">
        <authorList>
            <person name="Sun Q."/>
            <person name="Zhou Y."/>
        </authorList>
    </citation>
    <scope>NUCLEOTIDE SEQUENCE</scope>
    <source>
        <strain evidence="3">CGMCC 4.7306</strain>
    </source>
</reference>
<dbReference type="SUPFAM" id="SSF52402">
    <property type="entry name" value="Adenine nucleotide alpha hydrolases-like"/>
    <property type="match status" value="1"/>
</dbReference>
<comment type="caution">
    <text evidence="3">The sequence shown here is derived from an EMBL/GenBank/DDBJ whole genome shotgun (WGS) entry which is preliminary data.</text>
</comment>
<feature type="active site" description="Nucleophile and sulfur donor" evidence="1">
    <location>
        <position position="206"/>
    </location>
</feature>
<name>A0A917S2L1_9ACTN</name>
<dbReference type="InterPro" id="IPR052188">
    <property type="entry name" value="Ni-pincer_cofactor_biosynth"/>
</dbReference>